<evidence type="ECO:0000313" key="5">
    <source>
        <dbReference type="EMBL" id="PRY37180.1"/>
    </source>
</evidence>
<dbReference type="InterPro" id="IPR052511">
    <property type="entry name" value="ATP-dep_Helicase"/>
</dbReference>
<evidence type="ECO:0000256" key="2">
    <source>
        <dbReference type="ARBA" id="ARBA00022840"/>
    </source>
</evidence>
<proteinExistence type="predicted"/>
<dbReference type="GO" id="GO:0005524">
    <property type="term" value="F:ATP binding"/>
    <property type="evidence" value="ECO:0007669"/>
    <property type="project" value="UniProtKB-KW"/>
</dbReference>
<protein>
    <submittedName>
        <fullName evidence="5">ATP-dependent Lhr-like helicase</fullName>
    </submittedName>
</protein>
<keyword evidence="2" id="KW-0067">ATP-binding</keyword>
<dbReference type="SUPFAM" id="SSF52540">
    <property type="entry name" value="P-loop containing nucleoside triphosphate hydrolases"/>
    <property type="match status" value="1"/>
</dbReference>
<feature type="domain" description="Helicase C-terminal" evidence="4">
    <location>
        <begin position="237"/>
        <end position="385"/>
    </location>
</feature>
<dbReference type="PANTHER" id="PTHR47962">
    <property type="entry name" value="ATP-DEPENDENT HELICASE LHR-RELATED-RELATED"/>
    <property type="match status" value="1"/>
</dbReference>
<keyword evidence="5" id="KW-0347">Helicase</keyword>
<evidence type="ECO:0000259" key="4">
    <source>
        <dbReference type="PROSITE" id="PS51194"/>
    </source>
</evidence>
<dbReference type="InterPro" id="IPR011545">
    <property type="entry name" value="DEAD/DEAH_box_helicase_dom"/>
</dbReference>
<dbReference type="EMBL" id="PVTG01000024">
    <property type="protein sequence ID" value="PRY37180.1"/>
    <property type="molecule type" value="Genomic_DNA"/>
</dbReference>
<accession>A0A2T0SUV2</accession>
<dbReference type="OrthoDB" id="9815222at2"/>
<keyword evidence="6" id="KW-1185">Reference proteome</keyword>
<dbReference type="InterPro" id="IPR014001">
    <property type="entry name" value="Helicase_ATP-bd"/>
</dbReference>
<name>A0A2T0SUV2_9ACTN</name>
<dbReference type="GO" id="GO:0004386">
    <property type="term" value="F:helicase activity"/>
    <property type="evidence" value="ECO:0007669"/>
    <property type="project" value="UniProtKB-KW"/>
</dbReference>
<dbReference type="PANTHER" id="PTHR47962:SF5">
    <property type="entry name" value="ATP-DEPENDENT HELICASE LHR-RELATED"/>
    <property type="match status" value="1"/>
</dbReference>
<gene>
    <name evidence="5" type="ORF">LY71_12445</name>
</gene>
<dbReference type="SMART" id="SM00490">
    <property type="entry name" value="HELICc"/>
    <property type="match status" value="1"/>
</dbReference>
<comment type="caution">
    <text evidence="5">The sequence shown here is derived from an EMBL/GenBank/DDBJ whole genome shotgun (WGS) entry which is preliminary data.</text>
</comment>
<dbReference type="PROSITE" id="PS51194">
    <property type="entry name" value="HELICASE_CTER"/>
    <property type="match status" value="1"/>
</dbReference>
<dbReference type="GO" id="GO:0016887">
    <property type="term" value="F:ATP hydrolysis activity"/>
    <property type="evidence" value="ECO:0007669"/>
    <property type="project" value="TreeGrafter"/>
</dbReference>
<dbReference type="AlphaFoldDB" id="A0A2T0SUV2"/>
<dbReference type="SMART" id="SM00487">
    <property type="entry name" value="DEXDc"/>
    <property type="match status" value="1"/>
</dbReference>
<evidence type="ECO:0000259" key="3">
    <source>
        <dbReference type="PROSITE" id="PS51192"/>
    </source>
</evidence>
<dbReference type="Gene3D" id="3.40.50.300">
    <property type="entry name" value="P-loop containing nucleotide triphosphate hydrolases"/>
    <property type="match status" value="2"/>
</dbReference>
<dbReference type="InterPro" id="IPR027417">
    <property type="entry name" value="P-loop_NTPase"/>
</dbReference>
<evidence type="ECO:0000313" key="6">
    <source>
        <dbReference type="Proteomes" id="UP000239210"/>
    </source>
</evidence>
<dbReference type="GO" id="GO:0003677">
    <property type="term" value="F:DNA binding"/>
    <property type="evidence" value="ECO:0007669"/>
    <property type="project" value="TreeGrafter"/>
</dbReference>
<dbReference type="Pfam" id="PF00271">
    <property type="entry name" value="Helicase_C"/>
    <property type="match status" value="1"/>
</dbReference>
<evidence type="ECO:0000256" key="1">
    <source>
        <dbReference type="ARBA" id="ARBA00022741"/>
    </source>
</evidence>
<dbReference type="Pfam" id="PF00270">
    <property type="entry name" value="DEAD"/>
    <property type="match status" value="1"/>
</dbReference>
<dbReference type="PROSITE" id="PS51192">
    <property type="entry name" value="HELICASE_ATP_BIND_1"/>
    <property type="match status" value="1"/>
</dbReference>
<dbReference type="Proteomes" id="UP000239210">
    <property type="component" value="Unassembled WGS sequence"/>
</dbReference>
<feature type="domain" description="Helicase ATP-binding" evidence="3">
    <location>
        <begin position="31"/>
        <end position="210"/>
    </location>
</feature>
<organism evidence="5 6">
    <name type="scientific">Geodermatophilus tzadiensis</name>
    <dbReference type="NCBI Taxonomy" id="1137988"/>
    <lineage>
        <taxon>Bacteria</taxon>
        <taxon>Bacillati</taxon>
        <taxon>Actinomycetota</taxon>
        <taxon>Actinomycetes</taxon>
        <taxon>Geodermatophilales</taxon>
        <taxon>Geodermatophilaceae</taxon>
        <taxon>Geodermatophilus</taxon>
    </lineage>
</organism>
<sequence>MTAQLLDPVVQHHIVNSLGWPALRPLQEASVEPVLRGNDALLLAPTAGGKTEAAVFPLLSRMTQENWRGLTVLYVCPLRALLNNLEPRLAGYTSWLGRRVGLWHGDTSDSVRRRLLVDRPDILLTTPESLESMLVSTRVTPSQMFGDLRAVVVDEVHAFAGDDRGWHLLAVLERLAEVAGRPVQRIGLSATVGNQEALLNWLQGPARTVRTATVVSPPATAGPPPELELDYVASVPNAATVISALHRGEKRLVFADSRRTVEALAVALRARGTTTFVSHSSLSRDERRQAERAFAEARDCVIVSTSTLELGIDVGDLDRVLQVGAPRTVASLLQRLGRTGRRPGTTRSMLFLATEDDQLLQAAGLLQLWSEGFVEPVVPPPAPRHLVGQQLLALCLQKGRVGGSTWTQSLSGLELATAEEAARISEWMLETGHLDSDSGMLFVGPETERRYGYRHFLELLSAFTADPEFTVLHGRVEVGTVDPLVMTRKVEGPRVLVLGGRPWKVTFIDWKRRRTFVEPTDLPGNSKWSGLGQPLSFALTDAMRRVALGADMPGVSLTRRATERLAVVREDIEPTVSTDTSLVLQHDSGLVRWWTWAGGRANGVLAAALSAVAPGLVDELERYDNRYVKLRGDATAGAVREAVAEARKRFSDDLAGVEPSVSDESLKQLKFADLLPTDLATSTLGRRASDHDGAAKVLRRPVA</sequence>
<dbReference type="InterPro" id="IPR001650">
    <property type="entry name" value="Helicase_C-like"/>
</dbReference>
<keyword evidence="1" id="KW-0547">Nucleotide-binding</keyword>
<reference evidence="5 6" key="1">
    <citation type="submission" date="2018-03" db="EMBL/GenBank/DDBJ databases">
        <title>Genomic Encyclopedia of Archaeal and Bacterial Type Strains, Phase II (KMG-II): from individual species to whole genera.</title>
        <authorList>
            <person name="Goeker M."/>
        </authorList>
    </citation>
    <scope>NUCLEOTIDE SEQUENCE [LARGE SCALE GENOMIC DNA]</scope>
    <source>
        <strain evidence="5 6">DSM 45416</strain>
    </source>
</reference>
<dbReference type="RefSeq" id="WP_106281984.1">
    <property type="nucleotide sequence ID" value="NZ_PVTG01000024.1"/>
</dbReference>
<keyword evidence="5" id="KW-0378">Hydrolase</keyword>